<keyword evidence="3 8" id="KW-0812">Transmembrane</keyword>
<dbReference type="GO" id="GO:0008076">
    <property type="term" value="C:voltage-gated potassium channel complex"/>
    <property type="evidence" value="ECO:0007669"/>
    <property type="project" value="InterPro"/>
</dbReference>
<dbReference type="STRING" id="282197.SAMN04488517_10112"/>
<dbReference type="Gene3D" id="1.10.287.70">
    <property type="match status" value="1"/>
</dbReference>
<dbReference type="SUPFAM" id="SSF81324">
    <property type="entry name" value="Voltage-gated potassium channels"/>
    <property type="match status" value="1"/>
</dbReference>
<sequence>MNSIRLLAAFALAFLTLALPIRAIGQEVSVGVMQAPPFALTDGEGLNTGLTVDLFRLAAEAADIEYTFVALPAGTDPVDALARHDIVLPVEGSAEIESRADLSQPFYTATLGMAAPEDPMVLRVVKGFVTLDFLRIVAGVAALLFVVGAIVWAFERRTNEEMFHKAPSRGLGDGFWWAGVTLTTIGYGDKAPVTTMGRAIAMIWMLVGLAVSASLTAAVVTLASGDGQSIDLPEAVLEKRVAVPVDGSAEAFLKGRGVIAAVVPDPSAALAEIAADRADVVVAAAPLLHWANERDGQSLRITTTRWDPVLIAMAFNEGDPLRERMDRALLTVIASETGQEVVRRWIPEDF</sequence>
<dbReference type="PANTHER" id="PTHR11537:SF252">
    <property type="entry name" value="POTASSIUM VOLTAGE-GATED CHANNEL PROTEIN SHAW"/>
    <property type="match status" value="1"/>
</dbReference>
<evidence type="ECO:0000313" key="11">
    <source>
        <dbReference type="Proteomes" id="UP000048908"/>
    </source>
</evidence>
<keyword evidence="11" id="KW-1185">Reference proteome</keyword>
<feature type="transmembrane region" description="Helical" evidence="8">
    <location>
        <begin position="133"/>
        <end position="154"/>
    </location>
</feature>
<dbReference type="Pfam" id="PF00497">
    <property type="entry name" value="SBP_bac_3"/>
    <property type="match status" value="1"/>
</dbReference>
<dbReference type="OrthoDB" id="9768183at2"/>
<dbReference type="PANTHER" id="PTHR11537">
    <property type="entry name" value="VOLTAGE-GATED POTASSIUM CHANNEL"/>
    <property type="match status" value="1"/>
</dbReference>
<protein>
    <submittedName>
        <fullName evidence="10">Bacterial extracellular solute-binding proteins, family 3</fullName>
    </submittedName>
</protein>
<dbReference type="Gene3D" id="3.40.190.10">
    <property type="entry name" value="Periplasmic binding protein-like II"/>
    <property type="match status" value="2"/>
</dbReference>
<evidence type="ECO:0000256" key="7">
    <source>
        <dbReference type="ARBA" id="ARBA00023303"/>
    </source>
</evidence>
<dbReference type="Proteomes" id="UP000048908">
    <property type="component" value="Unassembled WGS sequence"/>
</dbReference>
<keyword evidence="7" id="KW-0407">Ion channel</keyword>
<evidence type="ECO:0000256" key="8">
    <source>
        <dbReference type="SAM" id="Phobius"/>
    </source>
</evidence>
<name>A0A0M6XKM8_9RHOB</name>
<dbReference type="GO" id="GO:0015276">
    <property type="term" value="F:ligand-gated monoatomic ion channel activity"/>
    <property type="evidence" value="ECO:0007669"/>
    <property type="project" value="InterPro"/>
</dbReference>
<proteinExistence type="predicted"/>
<keyword evidence="6 8" id="KW-0472">Membrane</keyword>
<dbReference type="SUPFAM" id="SSF53850">
    <property type="entry name" value="Periplasmic binding protein-like II"/>
    <property type="match status" value="1"/>
</dbReference>
<dbReference type="SMART" id="SM00062">
    <property type="entry name" value="PBPb"/>
    <property type="match status" value="1"/>
</dbReference>
<keyword evidence="4 8" id="KW-1133">Transmembrane helix</keyword>
<keyword evidence="2" id="KW-0813">Transport</keyword>
<dbReference type="GO" id="GO:0001508">
    <property type="term" value="P:action potential"/>
    <property type="evidence" value="ECO:0007669"/>
    <property type="project" value="TreeGrafter"/>
</dbReference>
<reference evidence="10 11" key="1">
    <citation type="submission" date="2015-07" db="EMBL/GenBank/DDBJ databases">
        <authorList>
            <person name="Noorani M."/>
        </authorList>
    </citation>
    <scope>NUCLEOTIDE SEQUENCE [LARGE SCALE GENOMIC DNA]</scope>
    <source>
        <strain evidence="10 11">CECT 5088</strain>
    </source>
</reference>
<organism evidence="10 11">
    <name type="scientific">Jannaschia rubra</name>
    <dbReference type="NCBI Taxonomy" id="282197"/>
    <lineage>
        <taxon>Bacteria</taxon>
        <taxon>Pseudomonadati</taxon>
        <taxon>Pseudomonadota</taxon>
        <taxon>Alphaproteobacteria</taxon>
        <taxon>Rhodobacterales</taxon>
        <taxon>Roseobacteraceae</taxon>
        <taxon>Jannaschia</taxon>
    </lineage>
</organism>
<accession>A0A0M6XKM8</accession>
<evidence type="ECO:0000313" key="10">
    <source>
        <dbReference type="EMBL" id="CTQ31649.1"/>
    </source>
</evidence>
<dbReference type="Pfam" id="PF07885">
    <property type="entry name" value="Ion_trans_2"/>
    <property type="match status" value="1"/>
</dbReference>
<dbReference type="AlphaFoldDB" id="A0A0M6XKM8"/>
<dbReference type="InterPro" id="IPR013099">
    <property type="entry name" value="K_chnl_dom"/>
</dbReference>
<comment type="subcellular location">
    <subcellularLocation>
        <location evidence="1">Membrane</location>
        <topology evidence="1">Multi-pass membrane protein</topology>
    </subcellularLocation>
</comment>
<evidence type="ECO:0000256" key="3">
    <source>
        <dbReference type="ARBA" id="ARBA00022692"/>
    </source>
</evidence>
<evidence type="ECO:0000256" key="5">
    <source>
        <dbReference type="ARBA" id="ARBA00023065"/>
    </source>
</evidence>
<evidence type="ECO:0000259" key="9">
    <source>
        <dbReference type="SMART" id="SM00062"/>
    </source>
</evidence>
<keyword evidence="5" id="KW-0406">Ion transport</keyword>
<dbReference type="RefSeq" id="WP_055681109.1">
    <property type="nucleotide sequence ID" value="NZ_CXPG01000009.1"/>
</dbReference>
<evidence type="ECO:0000256" key="4">
    <source>
        <dbReference type="ARBA" id="ARBA00022989"/>
    </source>
</evidence>
<dbReference type="GO" id="GO:0005251">
    <property type="term" value="F:delayed rectifier potassium channel activity"/>
    <property type="evidence" value="ECO:0007669"/>
    <property type="project" value="TreeGrafter"/>
</dbReference>
<feature type="domain" description="Solute-binding protein family 3/N-terminal" evidence="9">
    <location>
        <begin position="27"/>
        <end position="349"/>
    </location>
</feature>
<dbReference type="EMBL" id="CXPG01000009">
    <property type="protein sequence ID" value="CTQ31649.1"/>
    <property type="molecule type" value="Genomic_DNA"/>
</dbReference>
<evidence type="ECO:0000256" key="1">
    <source>
        <dbReference type="ARBA" id="ARBA00004141"/>
    </source>
</evidence>
<gene>
    <name evidence="10" type="ORF">JAN5088_00407</name>
</gene>
<evidence type="ECO:0000256" key="6">
    <source>
        <dbReference type="ARBA" id="ARBA00023136"/>
    </source>
</evidence>
<dbReference type="InterPro" id="IPR001638">
    <property type="entry name" value="Solute-binding_3/MltF_N"/>
</dbReference>
<dbReference type="InterPro" id="IPR028325">
    <property type="entry name" value="VG_K_chnl"/>
</dbReference>
<evidence type="ECO:0000256" key="2">
    <source>
        <dbReference type="ARBA" id="ARBA00022448"/>
    </source>
</evidence>
<feature type="transmembrane region" description="Helical" evidence="8">
    <location>
        <begin position="199"/>
        <end position="223"/>
    </location>
</feature>